<accession>A0A495QA02</accession>
<gene>
    <name evidence="1" type="ORF">BZB76_6567</name>
</gene>
<dbReference type="AlphaFoldDB" id="A0A495QA02"/>
<sequence>MTRPRRQFPQADLISLDRGALPKVLIADDARGEIR</sequence>
<evidence type="ECO:0000313" key="2">
    <source>
        <dbReference type="Proteomes" id="UP000274601"/>
    </source>
</evidence>
<name>A0A495QA02_9ACTN</name>
<reference evidence="1 2" key="1">
    <citation type="submission" date="2018-10" db="EMBL/GenBank/DDBJ databases">
        <title>Genomic Encyclopedia of Archaeal and Bacterial Type Strains, Phase II (KMG-II): from individual species to whole genera.</title>
        <authorList>
            <person name="Goeker M."/>
        </authorList>
    </citation>
    <scope>NUCLEOTIDE SEQUENCE [LARGE SCALE GENOMIC DNA]</scope>
    <source>
        <strain evidence="1 2">DSM 43383</strain>
    </source>
</reference>
<evidence type="ECO:0000313" key="1">
    <source>
        <dbReference type="EMBL" id="RKS68305.1"/>
    </source>
</evidence>
<dbReference type="EMBL" id="RBWU01000008">
    <property type="protein sequence ID" value="RKS68305.1"/>
    <property type="molecule type" value="Genomic_DNA"/>
</dbReference>
<protein>
    <submittedName>
        <fullName evidence="1">Uncharacterized protein</fullName>
    </submittedName>
</protein>
<proteinExistence type="predicted"/>
<comment type="caution">
    <text evidence="1">The sequence shown here is derived from an EMBL/GenBank/DDBJ whole genome shotgun (WGS) entry which is preliminary data.</text>
</comment>
<dbReference type="Proteomes" id="UP000274601">
    <property type="component" value="Unassembled WGS sequence"/>
</dbReference>
<keyword evidence="2" id="KW-1185">Reference proteome</keyword>
<organism evidence="1 2">
    <name type="scientific">Actinomadura pelletieri DSM 43383</name>
    <dbReference type="NCBI Taxonomy" id="1120940"/>
    <lineage>
        <taxon>Bacteria</taxon>
        <taxon>Bacillati</taxon>
        <taxon>Actinomycetota</taxon>
        <taxon>Actinomycetes</taxon>
        <taxon>Streptosporangiales</taxon>
        <taxon>Thermomonosporaceae</taxon>
        <taxon>Actinomadura</taxon>
    </lineage>
</organism>